<protein>
    <submittedName>
        <fullName evidence="1">Uncharacterized protein</fullName>
    </submittedName>
</protein>
<keyword evidence="2" id="KW-1185">Reference proteome</keyword>
<evidence type="ECO:0000313" key="2">
    <source>
        <dbReference type="Proteomes" id="UP000798662"/>
    </source>
</evidence>
<evidence type="ECO:0000313" key="1">
    <source>
        <dbReference type="EMBL" id="KAK1866084.1"/>
    </source>
</evidence>
<reference evidence="1" key="1">
    <citation type="submission" date="2019-11" db="EMBL/GenBank/DDBJ databases">
        <title>Nori genome reveals adaptations in red seaweeds to the harsh intertidal environment.</title>
        <authorList>
            <person name="Wang D."/>
            <person name="Mao Y."/>
        </authorList>
    </citation>
    <scope>NUCLEOTIDE SEQUENCE</scope>
    <source>
        <tissue evidence="1">Gametophyte</tissue>
    </source>
</reference>
<accession>A0ACC3C7H2</accession>
<name>A0ACC3C7H2_PYRYE</name>
<organism evidence="1 2">
    <name type="scientific">Pyropia yezoensis</name>
    <name type="common">Susabi-nori</name>
    <name type="synonym">Porphyra yezoensis</name>
    <dbReference type="NCBI Taxonomy" id="2788"/>
    <lineage>
        <taxon>Eukaryota</taxon>
        <taxon>Rhodophyta</taxon>
        <taxon>Bangiophyceae</taxon>
        <taxon>Bangiales</taxon>
        <taxon>Bangiaceae</taxon>
        <taxon>Pyropia</taxon>
    </lineage>
</organism>
<gene>
    <name evidence="1" type="ORF">I4F81_008604</name>
</gene>
<comment type="caution">
    <text evidence="1">The sequence shown here is derived from an EMBL/GenBank/DDBJ whole genome shotgun (WGS) entry which is preliminary data.</text>
</comment>
<sequence>MLCPPLSFNGTVYDIKNYSVTATSSAPDVLDVVRGDLDMTSTTAALALGVYGYACRNVSVVAAFDRFVGDTELAFTAEAPPVNATAGGRGSVCSATVAFRVVGVTVYYAPQPPSVVLNWEGDEAGQVGSVDSLGTSDVLSASGSGSGGPGSSEPGVPGASESPGPPPPPSSALRSRQPSGRVIFSGVNADSAVIVPFASLEHAPIHEYAVRVQLPHDGPIRVWQGVGSALTGGRRLAATAPQLNDVALSVYPRDSPLLPFQSRNCRDAVSITILRSSRSLPHGCGLSLLSEGPTVTGDNAATLSFRISLYRTGPVGVHLLWEALTEGWDAVFGGEVYENFVPIIVTGAPPPAVVRIDAPPLLRRQGGEQVVLSLLNMGAAVNTRLVVAGVAVPFPIVPGSLTQLPGTDLGEQVWTTTHVSSPGEGLALNWTVEVEFGAPREGQVVAAVDITDRFGLVDKPFGVAGARLSYEGSQLTLDRVYPPYADAGAIMSLDGYFHEGNTTAGIYVVLNGRMLPTAALLRKSTTSIQFVLPPRGEVGSSYDVAVQVLSGSELSNTRPFGYILHDFGATIDVVGGSLDASRSQYVVGGCAETRYTATLPSGMSANVSYAWRVLWPEAPNGSVPLDGLGSSMRVNVSTLVLPRYFLPTKPKESAEGAPWLSDAAYTFTVEVQATSTASSEVVARAGVRVRTINAPSLGVAIRRPQPRSVARPNVPLRLSAVVTVPPPECFPDLTRGITYVWTYEGVTRTFTSSNMSQLTSADERVWGNSSVPGKLGRELIIPQRALQLGDRRASLYIFLTDQPEVFGFAEQTISVHRSPLELRIGNGEAGITRDGGRGYLVSATGSFDPDDAFLPDELPPSPIAYRWECRMGVGADALTLDCDDGLLPRRALPPPVGIGGEGLVANGTTSAPSIKNGTDVTNSTTVGTPPAASGFGNGTTAASDNGTLYMSDVPEFNVSASVLGEARLLLFGDPSGDDTGGPIFVRYRLMGTAGGRPWAAVEQVVQVLPADRAGDHANVASLDGIMVRAADGSVAYHDAVEYFDDVIVVPSTSEPVSWSFRMVGPPGLSKFLDNSANFVPYSGYWNVESLTPRLPLGLRAFSLSPNTRYAIEVHAFSAAGKTTDAFSVVEFTTVEQPRLLLEPMPIVMGDTHTLFSVSAQTNLPFSSFLFSFTYVGEDGVESSCLDCSGGNNALFRVAAPGTFTVRVRLFDARGQMLLHMADYDEPLTVRLAGPGPGSSNDPSLQPTVRDHTGSSSVVTQYTTAFDNAFVAGDHAEYEYLTSMLVRDLRVEPASGYPGSILTEIETVSSLVGDAASTLLRIVENTAPTAILCKSYLRMAAEMACLDSSLLADTTLYTLLRVVDGAVSATPPNEPFDVVDELSLFYNCSSTLVAEKAALLPVPASVSPLPLAAATATATAAPSGTPVATSTPGADAGLAGSPSPAASSSPGFGSPTARSPTASSPTPPASPSSTVAGGENGTTAPLARMYGAPDRASAIANLVLDVYQLQMQHLVAAASKNQPCGFVQRLSTVVVPGMTASTRVNAAAIAVREMGRSGDLAAVVGVSPRWLLPAQRLRPSDTASDGGGGEMAPRSGAVAHDHGKASLSLDHVVLTVAVLCNSEQGSSLRGEDTTLHWCPAVFNSTREDTPVATVLPVGAPSPLPTPTPGVLPGSVRPSLGRRRVFSLMESADYVAMSRLYGAAAGTDARFSIQFNVTQLGADSRLARMTWPTPLPADCFWLNTSLARRDGAPLAGCRDAVGYRLSPVKRPFSAISRGDGAYAVNRSAFGATVASTDDSSTVSLTTGTVGLYGVRATHCPYGLTAVGVDLPLDDVQPSPLPAGGGPPVHPHGVLVVSLLLGGLTLAIVAAAVGSAVSSSGGGDNSGVGAAGGGGEAGVATQAVAGGGGGAAPATAAPAVVVA</sequence>
<dbReference type="Proteomes" id="UP000798662">
    <property type="component" value="Chromosome 2"/>
</dbReference>
<dbReference type="EMBL" id="CM020619">
    <property type="protein sequence ID" value="KAK1866084.1"/>
    <property type="molecule type" value="Genomic_DNA"/>
</dbReference>
<proteinExistence type="predicted"/>